<evidence type="ECO:0000313" key="1">
    <source>
        <dbReference type="EMBL" id="KAJ8678664.1"/>
    </source>
</evidence>
<keyword evidence="2" id="KW-1185">Reference proteome</keyword>
<proteinExistence type="predicted"/>
<organism evidence="1 2">
    <name type="scientific">Eretmocerus hayati</name>
    <dbReference type="NCBI Taxonomy" id="131215"/>
    <lineage>
        <taxon>Eukaryota</taxon>
        <taxon>Metazoa</taxon>
        <taxon>Ecdysozoa</taxon>
        <taxon>Arthropoda</taxon>
        <taxon>Hexapoda</taxon>
        <taxon>Insecta</taxon>
        <taxon>Pterygota</taxon>
        <taxon>Neoptera</taxon>
        <taxon>Endopterygota</taxon>
        <taxon>Hymenoptera</taxon>
        <taxon>Apocrita</taxon>
        <taxon>Proctotrupomorpha</taxon>
        <taxon>Chalcidoidea</taxon>
        <taxon>Aphelinidae</taxon>
        <taxon>Aphelininae</taxon>
        <taxon>Eretmocerus</taxon>
    </lineage>
</organism>
<gene>
    <name evidence="1" type="ORF">QAD02_014451</name>
</gene>
<name>A0ACC2P7U4_9HYME</name>
<sequence length="118" mass="13177">MSNADAQDNLVMVLKRFMDHEVLVLFIASRSEKAKSRCIKPIIKTELFASCLLEFFLVVLEVDNEQTLSESAFYKAMGNVINGARIILGPELVESSSPPMLLSDNDGDPCNDVYNEVY</sequence>
<protein>
    <submittedName>
        <fullName evidence="1">Uncharacterized protein</fullName>
    </submittedName>
</protein>
<dbReference type="EMBL" id="CM056742">
    <property type="protein sequence ID" value="KAJ8678664.1"/>
    <property type="molecule type" value="Genomic_DNA"/>
</dbReference>
<accession>A0ACC2P7U4</accession>
<dbReference type="Proteomes" id="UP001239111">
    <property type="component" value="Chromosome 2"/>
</dbReference>
<reference evidence="1" key="1">
    <citation type="submission" date="2023-04" db="EMBL/GenBank/DDBJ databases">
        <title>A chromosome-level genome assembly of the parasitoid wasp Eretmocerus hayati.</title>
        <authorList>
            <person name="Zhong Y."/>
            <person name="Liu S."/>
            <person name="Liu Y."/>
        </authorList>
    </citation>
    <scope>NUCLEOTIDE SEQUENCE</scope>
    <source>
        <strain evidence="1">ZJU_SS_LIU_2023</strain>
    </source>
</reference>
<comment type="caution">
    <text evidence="1">The sequence shown here is derived from an EMBL/GenBank/DDBJ whole genome shotgun (WGS) entry which is preliminary data.</text>
</comment>
<evidence type="ECO:0000313" key="2">
    <source>
        <dbReference type="Proteomes" id="UP001239111"/>
    </source>
</evidence>